<dbReference type="EMBL" id="JAEQNB010000006">
    <property type="protein sequence ID" value="MBL0388743.1"/>
    <property type="molecule type" value="Genomic_DNA"/>
</dbReference>
<dbReference type="InterPro" id="IPR050624">
    <property type="entry name" value="HTH-type_Tx_Regulator"/>
</dbReference>
<reference evidence="4 5" key="1">
    <citation type="submission" date="2021-01" db="EMBL/GenBank/DDBJ databases">
        <title>Tumebacillus sp. strain ITR2 16S ribosomal RNA gene Genome sequencing and assembly.</title>
        <authorList>
            <person name="Kang M."/>
        </authorList>
    </citation>
    <scope>NUCLEOTIDE SEQUENCE [LARGE SCALE GENOMIC DNA]</scope>
    <source>
        <strain evidence="4 5">ITR2</strain>
    </source>
</reference>
<comment type="caution">
    <text evidence="4">The sequence shown here is derived from an EMBL/GenBank/DDBJ whole genome shotgun (WGS) entry which is preliminary data.</text>
</comment>
<evidence type="ECO:0000259" key="3">
    <source>
        <dbReference type="PROSITE" id="PS50977"/>
    </source>
</evidence>
<proteinExistence type="predicted"/>
<dbReference type="InterPro" id="IPR009057">
    <property type="entry name" value="Homeodomain-like_sf"/>
</dbReference>
<keyword evidence="1 2" id="KW-0238">DNA-binding</keyword>
<feature type="DNA-binding region" description="H-T-H motif" evidence="2">
    <location>
        <begin position="30"/>
        <end position="49"/>
    </location>
</feature>
<keyword evidence="5" id="KW-1185">Reference proteome</keyword>
<dbReference type="SUPFAM" id="SSF46689">
    <property type="entry name" value="Homeodomain-like"/>
    <property type="match status" value="1"/>
</dbReference>
<protein>
    <submittedName>
        <fullName evidence="4">TetR/AcrR family transcriptional regulator</fullName>
    </submittedName>
</protein>
<dbReference type="PANTHER" id="PTHR43479:SF11">
    <property type="entry name" value="ACREF_ENVCD OPERON REPRESSOR-RELATED"/>
    <property type="match status" value="1"/>
</dbReference>
<evidence type="ECO:0000313" key="4">
    <source>
        <dbReference type="EMBL" id="MBL0388743.1"/>
    </source>
</evidence>
<sequence>MQQAKREERYERILSEATHLFASKGYEQTTVSDIVKACDMARGTFYLYFENLEQVLSAVFSRVMNLLWEQVEQITGQGEALGPGAMRRIVNAIFHLLAQQKELLSVFRCGGGQVFNEFKYKTIRDHLGVGVANLIRNSQQNGGEIRLCSPELVSMMITTLIDQMAFYTFALEEDGYKQETVIGELVNFIEYGICGTPYDMMEDTTEN</sequence>
<dbReference type="PROSITE" id="PS50977">
    <property type="entry name" value="HTH_TETR_2"/>
    <property type="match status" value="1"/>
</dbReference>
<dbReference type="RefSeq" id="WP_201637692.1">
    <property type="nucleotide sequence ID" value="NZ_JAEQNB010000006.1"/>
</dbReference>
<name>A0ABS1JES2_9BACL</name>
<accession>A0ABS1JES2</accession>
<evidence type="ECO:0000256" key="1">
    <source>
        <dbReference type="ARBA" id="ARBA00023125"/>
    </source>
</evidence>
<dbReference type="Proteomes" id="UP000602284">
    <property type="component" value="Unassembled WGS sequence"/>
</dbReference>
<organism evidence="4 5">
    <name type="scientific">Tumebacillus amylolyticus</name>
    <dbReference type="NCBI Taxonomy" id="2801339"/>
    <lineage>
        <taxon>Bacteria</taxon>
        <taxon>Bacillati</taxon>
        <taxon>Bacillota</taxon>
        <taxon>Bacilli</taxon>
        <taxon>Bacillales</taxon>
        <taxon>Alicyclobacillaceae</taxon>
        <taxon>Tumebacillus</taxon>
    </lineage>
</organism>
<gene>
    <name evidence="4" type="ORF">JJB07_19220</name>
</gene>
<dbReference type="Gene3D" id="1.10.357.10">
    <property type="entry name" value="Tetracycline Repressor, domain 2"/>
    <property type="match status" value="1"/>
</dbReference>
<dbReference type="InterPro" id="IPR001647">
    <property type="entry name" value="HTH_TetR"/>
</dbReference>
<feature type="domain" description="HTH tetR-type" evidence="3">
    <location>
        <begin position="7"/>
        <end position="67"/>
    </location>
</feature>
<evidence type="ECO:0000313" key="5">
    <source>
        <dbReference type="Proteomes" id="UP000602284"/>
    </source>
</evidence>
<dbReference type="PANTHER" id="PTHR43479">
    <property type="entry name" value="ACREF/ENVCD OPERON REPRESSOR-RELATED"/>
    <property type="match status" value="1"/>
</dbReference>
<dbReference type="PRINTS" id="PR00455">
    <property type="entry name" value="HTHTETR"/>
</dbReference>
<evidence type="ECO:0000256" key="2">
    <source>
        <dbReference type="PROSITE-ProRule" id="PRU00335"/>
    </source>
</evidence>
<dbReference type="Pfam" id="PF00440">
    <property type="entry name" value="TetR_N"/>
    <property type="match status" value="1"/>
</dbReference>